<reference evidence="1 2" key="1">
    <citation type="submission" date="2024-09" db="EMBL/GenBank/DDBJ databases">
        <authorList>
            <person name="Sun Q."/>
            <person name="Mori K."/>
        </authorList>
    </citation>
    <scope>NUCLEOTIDE SEQUENCE [LARGE SCALE GENOMIC DNA]</scope>
    <source>
        <strain evidence="1 2">CCM 7228</strain>
    </source>
</reference>
<evidence type="ECO:0000313" key="1">
    <source>
        <dbReference type="EMBL" id="MFC0273563.1"/>
    </source>
</evidence>
<keyword evidence="2" id="KW-1185">Reference proteome</keyword>
<organism evidence="1 2">
    <name type="scientific">Metabacillus herbersteinensis</name>
    <dbReference type="NCBI Taxonomy" id="283816"/>
    <lineage>
        <taxon>Bacteria</taxon>
        <taxon>Bacillati</taxon>
        <taxon>Bacillota</taxon>
        <taxon>Bacilli</taxon>
        <taxon>Bacillales</taxon>
        <taxon>Bacillaceae</taxon>
        <taxon>Metabacillus</taxon>
    </lineage>
</organism>
<proteinExistence type="predicted"/>
<protein>
    <submittedName>
        <fullName evidence="1">Uncharacterized protein</fullName>
    </submittedName>
</protein>
<evidence type="ECO:0000313" key="2">
    <source>
        <dbReference type="Proteomes" id="UP001589854"/>
    </source>
</evidence>
<comment type="caution">
    <text evidence="1">The sequence shown here is derived from an EMBL/GenBank/DDBJ whole genome shotgun (WGS) entry which is preliminary data.</text>
</comment>
<dbReference type="RefSeq" id="WP_378936989.1">
    <property type="nucleotide sequence ID" value="NZ_JBHLVO010000022.1"/>
</dbReference>
<name>A0ABV6GIN8_9BACI</name>
<accession>A0ABV6GIN8</accession>
<dbReference type="EMBL" id="JBHLVO010000022">
    <property type="protein sequence ID" value="MFC0273563.1"/>
    <property type="molecule type" value="Genomic_DNA"/>
</dbReference>
<dbReference type="Proteomes" id="UP001589854">
    <property type="component" value="Unassembled WGS sequence"/>
</dbReference>
<gene>
    <name evidence="1" type="ORF">ACFFIX_19415</name>
</gene>
<sequence length="177" mass="20499">MFKLTCFASITPEDLEKALKGLRFVAKKDGYEWYVDGHVFRIEPFKNQSRDSSKGYRVYFNGAIDGGIYLFDSSLGWLSPRIIGIEYELSHSKMKSTDWINDLNRRMSFQTLDIRGLFQKGRVNCVVVNDSLQLQIRTTKGKQLKLIECLKEIETLRDELLPNDFDLFSFHQEGVAV</sequence>